<dbReference type="Proteomes" id="UP000429523">
    <property type="component" value="Unassembled WGS sequence"/>
</dbReference>
<dbReference type="OrthoDB" id="1670005at2759"/>
<evidence type="ECO:0000313" key="4">
    <source>
        <dbReference type="EMBL" id="KAE9125704.1"/>
    </source>
</evidence>
<dbReference type="Proteomes" id="UP000441208">
    <property type="component" value="Unassembled WGS sequence"/>
</dbReference>
<proteinExistence type="predicted"/>
<evidence type="ECO:0000313" key="8">
    <source>
        <dbReference type="EMBL" id="KAE9245334.1"/>
    </source>
</evidence>
<evidence type="ECO:0000313" key="19">
    <source>
        <dbReference type="Proteomes" id="UP000486351"/>
    </source>
</evidence>
<dbReference type="GO" id="GO:0004151">
    <property type="term" value="F:dihydroorotase activity"/>
    <property type="evidence" value="ECO:0007669"/>
    <property type="project" value="InterPro"/>
</dbReference>
<sequence>MTLYKTDGSTADESRPAADTNKIVAVNLYLGAGATTNSDSGVTKFDNIDSALAVMSQVGMLLLVLDEVTDPSADLFDREATFVEKVIKPIVAKFPQLKVGREHITSKEATEFLPVLKHETHLQTLLQAVASGGKKFYSERTAHPT</sequence>
<dbReference type="EMBL" id="QXFZ01000250">
    <property type="protein sequence ID" value="KAE9124694.1"/>
    <property type="molecule type" value="Genomic_DNA"/>
</dbReference>
<evidence type="ECO:0000313" key="9">
    <source>
        <dbReference type="EMBL" id="KAE9319779.1"/>
    </source>
</evidence>
<reference evidence="11 12" key="1">
    <citation type="submission" date="2018-08" db="EMBL/GenBank/DDBJ databases">
        <title>Genomic investigation of the strawberry pathogen Phytophthora fragariae indicates pathogenicity is determined by transcriptional variation in three key races.</title>
        <authorList>
            <person name="Adams T.M."/>
            <person name="Armitage A.D."/>
            <person name="Sobczyk M.K."/>
            <person name="Bates H.J."/>
            <person name="Dunwell J.M."/>
            <person name="Nellist C.F."/>
            <person name="Harrison R.J."/>
        </authorList>
    </citation>
    <scope>NUCLEOTIDE SEQUENCE [LARGE SCALE GENOMIC DNA]</scope>
    <source>
        <strain evidence="9 13">A4</strain>
        <strain evidence="8 14">BC-1</strain>
        <strain evidence="7 18">BC-23</strain>
        <strain evidence="6 12">NOV-27</strain>
        <strain evidence="5 15">NOV-5</strain>
        <strain evidence="3 16">NOV-71</strain>
        <strain evidence="10 19">NOV-77</strain>
        <strain evidence="1 11">NOV-9</strain>
        <strain evidence="4 20">ONT-3</strain>
        <strain evidence="2 17">SCRP245</strain>
    </source>
</reference>
<evidence type="ECO:0000313" key="18">
    <source>
        <dbReference type="Proteomes" id="UP000476176"/>
    </source>
</evidence>
<protein>
    <submittedName>
        <fullName evidence="1">Uncharacterized protein</fullName>
    </submittedName>
</protein>
<dbReference type="UniPathway" id="UPA00070">
    <property type="reaction ID" value="UER00117"/>
</dbReference>
<dbReference type="Proteomes" id="UP000437068">
    <property type="component" value="Unassembled WGS sequence"/>
</dbReference>
<dbReference type="EMBL" id="QXFY01000217">
    <property type="protein sequence ID" value="KAE9351734.1"/>
    <property type="molecule type" value="Genomic_DNA"/>
</dbReference>
<dbReference type="InterPro" id="IPR032466">
    <property type="entry name" value="Metal_Hydrolase"/>
</dbReference>
<dbReference type="PANTHER" id="PTHR43137">
    <property type="entry name" value="DIHYDROOROTASE"/>
    <property type="match status" value="1"/>
</dbReference>
<keyword evidence="12" id="KW-1185">Reference proteome</keyword>
<organism evidence="1 11">
    <name type="scientific">Phytophthora fragariae</name>
    <dbReference type="NCBI Taxonomy" id="53985"/>
    <lineage>
        <taxon>Eukaryota</taxon>
        <taxon>Sar</taxon>
        <taxon>Stramenopiles</taxon>
        <taxon>Oomycota</taxon>
        <taxon>Peronosporomycetes</taxon>
        <taxon>Peronosporales</taxon>
        <taxon>Peronosporaceae</taxon>
        <taxon>Phytophthora</taxon>
    </lineage>
</organism>
<evidence type="ECO:0000313" key="20">
    <source>
        <dbReference type="Proteomes" id="UP000488956"/>
    </source>
</evidence>
<dbReference type="GO" id="GO:0005737">
    <property type="term" value="C:cytoplasm"/>
    <property type="evidence" value="ECO:0007669"/>
    <property type="project" value="TreeGrafter"/>
</dbReference>
<evidence type="ECO:0000313" key="6">
    <source>
        <dbReference type="EMBL" id="KAE9221327.1"/>
    </source>
</evidence>
<dbReference type="EMBL" id="QXGA01000212">
    <property type="protein sequence ID" value="KAE9149960.1"/>
    <property type="molecule type" value="Genomic_DNA"/>
</dbReference>
<dbReference type="Proteomes" id="UP000486351">
    <property type="component" value="Unassembled WGS sequence"/>
</dbReference>
<evidence type="ECO:0000313" key="15">
    <source>
        <dbReference type="Proteomes" id="UP000440732"/>
    </source>
</evidence>
<dbReference type="GO" id="GO:0044205">
    <property type="term" value="P:'de novo' UMP biosynthetic process"/>
    <property type="evidence" value="ECO:0007669"/>
    <property type="project" value="UniProtKB-UniPathway"/>
</dbReference>
<dbReference type="Gene3D" id="3.20.20.140">
    <property type="entry name" value="Metal-dependent hydrolases"/>
    <property type="match status" value="1"/>
</dbReference>
<dbReference type="Proteomes" id="UP000476176">
    <property type="component" value="Unassembled WGS sequence"/>
</dbReference>
<evidence type="ECO:0000313" key="16">
    <source>
        <dbReference type="Proteomes" id="UP000441208"/>
    </source>
</evidence>
<dbReference type="PANTHER" id="PTHR43137:SF1">
    <property type="entry name" value="DIHYDROOROTASE"/>
    <property type="match status" value="1"/>
</dbReference>
<evidence type="ECO:0000313" key="10">
    <source>
        <dbReference type="EMBL" id="KAE9351734.1"/>
    </source>
</evidence>
<dbReference type="AlphaFoldDB" id="A0A6A3FDC6"/>
<comment type="caution">
    <text evidence="1">The sequence shown here is derived from an EMBL/GenBank/DDBJ whole genome shotgun (WGS) entry which is preliminary data.</text>
</comment>
<evidence type="ECO:0000313" key="13">
    <source>
        <dbReference type="Proteomes" id="UP000437068"/>
    </source>
</evidence>
<dbReference type="SUPFAM" id="SSF51556">
    <property type="entry name" value="Metallo-dependent hydrolases"/>
    <property type="match status" value="1"/>
</dbReference>
<evidence type="ECO:0000313" key="14">
    <source>
        <dbReference type="Proteomes" id="UP000440367"/>
    </source>
</evidence>
<evidence type="ECO:0000313" key="17">
    <source>
        <dbReference type="Proteomes" id="UP000460718"/>
    </source>
</evidence>
<evidence type="ECO:0000313" key="1">
    <source>
        <dbReference type="EMBL" id="KAE8943252.1"/>
    </source>
</evidence>
<gene>
    <name evidence="9" type="ORF">PF001_g5720</name>
    <name evidence="8" type="ORF">PF002_g7307</name>
    <name evidence="7" type="ORF">PF004_g6096</name>
    <name evidence="6" type="ORF">PF005_g7143</name>
    <name evidence="5" type="ORF">PF006_g5612</name>
    <name evidence="3" type="ORF">PF007_g6618</name>
    <name evidence="10" type="ORF">PF008_g5788</name>
    <name evidence="1" type="ORF">PF009_g7014</name>
    <name evidence="4" type="ORF">PF010_g5529</name>
    <name evidence="2" type="ORF">PF011_g5844</name>
</gene>
<accession>A0A6A3FDC6</accession>
<dbReference type="EMBL" id="QXGD01000267">
    <property type="protein sequence ID" value="KAE9245334.1"/>
    <property type="molecule type" value="Genomic_DNA"/>
</dbReference>
<dbReference type="EMBL" id="QXFX01000207">
    <property type="protein sequence ID" value="KAE9125704.1"/>
    <property type="molecule type" value="Genomic_DNA"/>
</dbReference>
<evidence type="ECO:0000313" key="12">
    <source>
        <dbReference type="Proteomes" id="UP000433483"/>
    </source>
</evidence>
<dbReference type="InterPro" id="IPR004721">
    <property type="entry name" value="DHOdimr"/>
</dbReference>
<evidence type="ECO:0000313" key="3">
    <source>
        <dbReference type="EMBL" id="KAE9124694.1"/>
    </source>
</evidence>
<dbReference type="Proteomes" id="UP000440367">
    <property type="component" value="Unassembled WGS sequence"/>
</dbReference>
<name>A0A6A3FDC6_9STRA</name>
<dbReference type="Proteomes" id="UP000440732">
    <property type="component" value="Unassembled WGS sequence"/>
</dbReference>
<dbReference type="EMBL" id="QXGC01000240">
    <property type="protein sequence ID" value="KAE9243535.1"/>
    <property type="molecule type" value="Genomic_DNA"/>
</dbReference>
<evidence type="ECO:0000313" key="11">
    <source>
        <dbReference type="Proteomes" id="UP000429523"/>
    </source>
</evidence>
<dbReference type="Proteomes" id="UP000488956">
    <property type="component" value="Unassembled WGS sequence"/>
</dbReference>
<evidence type="ECO:0000313" key="5">
    <source>
        <dbReference type="EMBL" id="KAE9149960.1"/>
    </source>
</evidence>
<dbReference type="Proteomes" id="UP000460718">
    <property type="component" value="Unassembled WGS sequence"/>
</dbReference>
<dbReference type="EMBL" id="QXGF01000262">
    <property type="protein sequence ID" value="KAE8943252.1"/>
    <property type="molecule type" value="Genomic_DNA"/>
</dbReference>
<dbReference type="Proteomes" id="UP000433483">
    <property type="component" value="Unassembled WGS sequence"/>
</dbReference>
<dbReference type="EMBL" id="QXGE01000217">
    <property type="protein sequence ID" value="KAE9319779.1"/>
    <property type="molecule type" value="Genomic_DNA"/>
</dbReference>
<evidence type="ECO:0000313" key="7">
    <source>
        <dbReference type="EMBL" id="KAE9243535.1"/>
    </source>
</evidence>
<dbReference type="GO" id="GO:0006207">
    <property type="term" value="P:'de novo' pyrimidine nucleobase biosynthetic process"/>
    <property type="evidence" value="ECO:0007669"/>
    <property type="project" value="TreeGrafter"/>
</dbReference>
<dbReference type="EMBL" id="QXGB01000280">
    <property type="protein sequence ID" value="KAE9221327.1"/>
    <property type="molecule type" value="Genomic_DNA"/>
</dbReference>
<evidence type="ECO:0000313" key="2">
    <source>
        <dbReference type="EMBL" id="KAE9019403.1"/>
    </source>
</evidence>
<dbReference type="EMBL" id="QXFW01000237">
    <property type="protein sequence ID" value="KAE9019403.1"/>
    <property type="molecule type" value="Genomic_DNA"/>
</dbReference>